<evidence type="ECO:0000313" key="2">
    <source>
        <dbReference type="EMBL" id="KAK3042748.1"/>
    </source>
</evidence>
<dbReference type="InterPro" id="IPR043128">
    <property type="entry name" value="Rev_trsase/Diguanyl_cyclase"/>
</dbReference>
<keyword evidence="3" id="KW-1185">Reference proteome</keyword>
<dbReference type="InterPro" id="IPR043502">
    <property type="entry name" value="DNA/RNA_pol_sf"/>
</dbReference>
<accession>A0AA89BIV2</accession>
<protein>
    <recommendedName>
        <fullName evidence="1">Reverse transcriptase/retrotransposon-derived protein RNase H-like domain-containing protein</fullName>
    </recommendedName>
</protein>
<reference evidence="2" key="1">
    <citation type="submission" date="2022-12" db="EMBL/GenBank/DDBJ databases">
        <title>Draft genome assemblies for two species of Escallonia (Escalloniales).</title>
        <authorList>
            <person name="Chanderbali A."/>
            <person name="Dervinis C."/>
            <person name="Anghel I."/>
            <person name="Soltis D."/>
            <person name="Soltis P."/>
            <person name="Zapata F."/>
        </authorList>
    </citation>
    <scope>NUCLEOTIDE SEQUENCE</scope>
    <source>
        <strain evidence="2">UCBG64.0493</strain>
        <tissue evidence="2">Leaf</tissue>
    </source>
</reference>
<dbReference type="AlphaFoldDB" id="A0AA89BIV2"/>
<proteinExistence type="predicted"/>
<organism evidence="2 3">
    <name type="scientific">Escallonia herrerae</name>
    <dbReference type="NCBI Taxonomy" id="1293975"/>
    <lineage>
        <taxon>Eukaryota</taxon>
        <taxon>Viridiplantae</taxon>
        <taxon>Streptophyta</taxon>
        <taxon>Embryophyta</taxon>
        <taxon>Tracheophyta</taxon>
        <taxon>Spermatophyta</taxon>
        <taxon>Magnoliopsida</taxon>
        <taxon>eudicotyledons</taxon>
        <taxon>Gunneridae</taxon>
        <taxon>Pentapetalae</taxon>
        <taxon>asterids</taxon>
        <taxon>campanulids</taxon>
        <taxon>Escalloniales</taxon>
        <taxon>Escalloniaceae</taxon>
        <taxon>Escallonia</taxon>
    </lineage>
</organism>
<dbReference type="EMBL" id="JAVXUP010000016">
    <property type="protein sequence ID" value="KAK3042748.1"/>
    <property type="molecule type" value="Genomic_DNA"/>
</dbReference>
<evidence type="ECO:0000259" key="1">
    <source>
        <dbReference type="Pfam" id="PF17919"/>
    </source>
</evidence>
<dbReference type="InterPro" id="IPR041577">
    <property type="entry name" value="RT_RNaseH_2"/>
</dbReference>
<dbReference type="Proteomes" id="UP001188597">
    <property type="component" value="Unassembled WGS sequence"/>
</dbReference>
<comment type="caution">
    <text evidence="2">The sequence shown here is derived from an EMBL/GenBank/DDBJ whole genome shotgun (WGS) entry which is preliminary data.</text>
</comment>
<sequence length="181" mass="20959">MPETDAGVIMHRFNVDSARKLVKQKKRTFKPERQSVKAKLHVEDLKETFDILRRYNTKLNPLTCAFGVASEKFQCSIEANPEKIKAIQALTPLRTIKQVQELTSRDFGKDLRRAKDFAWTKECQKSFEELKESLSSHLFLSKPLYGEDLFFYLSIGEVAVNVILAREESNIQKPIYYANKI</sequence>
<name>A0AA89BIV2_9ASTE</name>
<dbReference type="SUPFAM" id="SSF56672">
    <property type="entry name" value="DNA/RNA polymerases"/>
    <property type="match status" value="1"/>
</dbReference>
<gene>
    <name evidence="2" type="ORF">RJ639_000806</name>
</gene>
<evidence type="ECO:0000313" key="3">
    <source>
        <dbReference type="Proteomes" id="UP001188597"/>
    </source>
</evidence>
<dbReference type="Gene3D" id="3.30.70.270">
    <property type="match status" value="1"/>
</dbReference>
<feature type="domain" description="Reverse transcriptase/retrotransposon-derived protein RNase H-like" evidence="1">
    <location>
        <begin position="119"/>
        <end position="180"/>
    </location>
</feature>
<dbReference type="Pfam" id="PF17919">
    <property type="entry name" value="RT_RNaseH_2"/>
    <property type="match status" value="1"/>
</dbReference>